<dbReference type="RefSeq" id="WP_093347403.1">
    <property type="nucleotide sequence ID" value="NZ_FOUY01000023.1"/>
</dbReference>
<dbReference type="GO" id="GO:0019305">
    <property type="term" value="P:dTDP-rhamnose biosynthetic process"/>
    <property type="evidence" value="ECO:0007669"/>
    <property type="project" value="TreeGrafter"/>
</dbReference>
<dbReference type="SUPFAM" id="SSF51182">
    <property type="entry name" value="RmlC-like cupins"/>
    <property type="match status" value="1"/>
</dbReference>
<feature type="active site" description="Proton acceptor" evidence="2">
    <location>
        <position position="62"/>
    </location>
</feature>
<sequence length="201" mass="21638">MRATELAIDGAWLFEPPTFPDHRGSFTAPFQGPAFREALGFELTVAQTNRSVSHRGVIRGVHFADVPPGQAKYLHVAAGAVRDVIVDLRVGSATFGEHVAVDLDAAEPRAVYLAEGLGHAFQALADGTTVEYLCSTPYAPAAEHGISPLDPDLALPWADDLEPVLSDKDRDAVTLQHALVSGMLPTRDLCDARYDRLRAGR</sequence>
<dbReference type="PANTHER" id="PTHR21047">
    <property type="entry name" value="DTDP-6-DEOXY-D-GLUCOSE-3,5 EPIMERASE"/>
    <property type="match status" value="1"/>
</dbReference>
<dbReference type="CDD" id="cd00438">
    <property type="entry name" value="cupin_RmlC"/>
    <property type="match status" value="1"/>
</dbReference>
<feature type="active site" description="Proton donor" evidence="2">
    <location>
        <position position="132"/>
    </location>
</feature>
<dbReference type="AlphaFoldDB" id="A0A1I5CI45"/>
<dbReference type="GO" id="GO:0008830">
    <property type="term" value="F:dTDP-4-dehydrorhamnose 3,5-epimerase activity"/>
    <property type="evidence" value="ECO:0007669"/>
    <property type="project" value="InterPro"/>
</dbReference>
<accession>A0A1I5CI45</accession>
<dbReference type="OrthoDB" id="9800680at2"/>
<dbReference type="GO" id="GO:0000271">
    <property type="term" value="P:polysaccharide biosynthetic process"/>
    <property type="evidence" value="ECO:0007669"/>
    <property type="project" value="TreeGrafter"/>
</dbReference>
<dbReference type="Proteomes" id="UP000199614">
    <property type="component" value="Unassembled WGS sequence"/>
</dbReference>
<dbReference type="EMBL" id="FOUY01000023">
    <property type="protein sequence ID" value="SFN86311.1"/>
    <property type="molecule type" value="Genomic_DNA"/>
</dbReference>
<dbReference type="InterPro" id="IPR011051">
    <property type="entry name" value="RmlC_Cupin_sf"/>
</dbReference>
<dbReference type="InterPro" id="IPR014710">
    <property type="entry name" value="RmlC-like_jellyroll"/>
</dbReference>
<dbReference type="PANTHER" id="PTHR21047:SF2">
    <property type="entry name" value="THYMIDINE DIPHOSPHO-4-KETO-RHAMNOSE 3,5-EPIMERASE"/>
    <property type="match status" value="1"/>
</dbReference>
<evidence type="ECO:0000256" key="3">
    <source>
        <dbReference type="PIRSR" id="PIRSR600888-3"/>
    </source>
</evidence>
<protein>
    <submittedName>
        <fullName evidence="4">dTDP-4-dehydrorhamnose 3,5-epimerase</fullName>
    </submittedName>
</protein>
<evidence type="ECO:0000256" key="1">
    <source>
        <dbReference type="ARBA" id="ARBA00010154"/>
    </source>
</evidence>
<dbReference type="Gene3D" id="2.60.120.10">
    <property type="entry name" value="Jelly Rolls"/>
    <property type="match status" value="1"/>
</dbReference>
<proteinExistence type="inferred from homology"/>
<name>A0A1I5CI45_PSUAM</name>
<keyword evidence="5" id="KW-1185">Reference proteome</keyword>
<dbReference type="InterPro" id="IPR000888">
    <property type="entry name" value="RmlC-like"/>
</dbReference>
<dbReference type="GO" id="GO:0005829">
    <property type="term" value="C:cytosol"/>
    <property type="evidence" value="ECO:0007669"/>
    <property type="project" value="TreeGrafter"/>
</dbReference>
<dbReference type="Pfam" id="PF00908">
    <property type="entry name" value="dTDP_sugar_isom"/>
    <property type="match status" value="1"/>
</dbReference>
<evidence type="ECO:0000313" key="4">
    <source>
        <dbReference type="EMBL" id="SFN86311.1"/>
    </source>
</evidence>
<dbReference type="STRING" id="260086.SAMN05216207_102313"/>
<gene>
    <name evidence="4" type="ORF">SAMN05216207_102313</name>
</gene>
<feature type="site" description="Participates in a stacking interaction with the thymidine ring of dTDP-4-oxo-6-deoxyglucose" evidence="3">
    <location>
        <position position="138"/>
    </location>
</feature>
<comment type="similarity">
    <text evidence="1">Belongs to the dTDP-4-dehydrorhamnose 3,5-epimerase family.</text>
</comment>
<organism evidence="4 5">
    <name type="scientific">Pseudonocardia ammonioxydans</name>
    <dbReference type="NCBI Taxonomy" id="260086"/>
    <lineage>
        <taxon>Bacteria</taxon>
        <taxon>Bacillati</taxon>
        <taxon>Actinomycetota</taxon>
        <taxon>Actinomycetes</taxon>
        <taxon>Pseudonocardiales</taxon>
        <taxon>Pseudonocardiaceae</taxon>
        <taxon>Pseudonocardia</taxon>
    </lineage>
</organism>
<reference evidence="4 5" key="1">
    <citation type="submission" date="2016-10" db="EMBL/GenBank/DDBJ databases">
        <authorList>
            <person name="de Groot N.N."/>
        </authorList>
    </citation>
    <scope>NUCLEOTIDE SEQUENCE [LARGE SCALE GENOMIC DNA]</scope>
    <source>
        <strain evidence="4 5">CGMCC 4.1877</strain>
    </source>
</reference>
<evidence type="ECO:0000256" key="2">
    <source>
        <dbReference type="PIRSR" id="PIRSR600888-1"/>
    </source>
</evidence>
<evidence type="ECO:0000313" key="5">
    <source>
        <dbReference type="Proteomes" id="UP000199614"/>
    </source>
</evidence>